<keyword evidence="2" id="KW-1185">Reference proteome</keyword>
<reference evidence="1 2" key="1">
    <citation type="submission" date="2022-10" db="EMBL/GenBank/DDBJ databases">
        <authorList>
            <person name="Xie J."/>
            <person name="Shen N."/>
        </authorList>
    </citation>
    <scope>NUCLEOTIDE SEQUENCE [LARGE SCALE GENOMIC DNA]</scope>
    <source>
        <strain evidence="1 2">YIM65594</strain>
    </source>
</reference>
<dbReference type="EMBL" id="JAOZYC010000184">
    <property type="protein sequence ID" value="MEB8343034.1"/>
    <property type="molecule type" value="Genomic_DNA"/>
</dbReference>
<gene>
    <name evidence="1" type="ORF">OKJ99_36645</name>
</gene>
<sequence>MDQAEALLIGGRAGVGKTSVAWEVSALLRAAEVPHCVLEGDYLGQVHPAPPDDPHRSAVTERNLAALWSNFADLGHRRLIYTNTVSVLTGSEGMFRRAMGEDVRLVRVLLTASDATTGERLAGRELGSELEAELRGSLRKARLLDEQAPQDTVRVPTDGRDVPGIAREVLAAVGWAAAAPDAERPRGTGPAPHGVG</sequence>
<organism evidence="1 2">
    <name type="scientific">Streptomyces endophyticus</name>
    <dbReference type="NCBI Taxonomy" id="714166"/>
    <lineage>
        <taxon>Bacteria</taxon>
        <taxon>Bacillati</taxon>
        <taxon>Actinomycetota</taxon>
        <taxon>Actinomycetes</taxon>
        <taxon>Kitasatosporales</taxon>
        <taxon>Streptomycetaceae</taxon>
        <taxon>Streptomyces</taxon>
    </lineage>
</organism>
<dbReference type="SUPFAM" id="SSF52540">
    <property type="entry name" value="P-loop containing nucleoside triphosphate hydrolases"/>
    <property type="match status" value="1"/>
</dbReference>
<evidence type="ECO:0000313" key="2">
    <source>
        <dbReference type="Proteomes" id="UP001354931"/>
    </source>
</evidence>
<dbReference type="Proteomes" id="UP001354931">
    <property type="component" value="Unassembled WGS sequence"/>
</dbReference>
<evidence type="ECO:0008006" key="3">
    <source>
        <dbReference type="Google" id="ProtNLM"/>
    </source>
</evidence>
<evidence type="ECO:0000313" key="1">
    <source>
        <dbReference type="EMBL" id="MEB8343034.1"/>
    </source>
</evidence>
<name>A0ABU6FGC3_9ACTN</name>
<dbReference type="InterPro" id="IPR027417">
    <property type="entry name" value="P-loop_NTPase"/>
</dbReference>
<dbReference type="RefSeq" id="WP_326022645.1">
    <property type="nucleotide sequence ID" value="NZ_JAOZYC010000184.1"/>
</dbReference>
<protein>
    <recommendedName>
        <fullName evidence="3">AAA family ATPase</fullName>
    </recommendedName>
</protein>
<dbReference type="Gene3D" id="3.40.50.300">
    <property type="entry name" value="P-loop containing nucleotide triphosphate hydrolases"/>
    <property type="match status" value="1"/>
</dbReference>
<accession>A0ABU6FGC3</accession>
<proteinExistence type="predicted"/>
<comment type="caution">
    <text evidence="1">The sequence shown here is derived from an EMBL/GenBank/DDBJ whole genome shotgun (WGS) entry which is preliminary data.</text>
</comment>